<keyword evidence="2" id="KW-0547">Nucleotide-binding</keyword>
<comment type="caution">
    <text evidence="8">The sequence shown here is derived from an EMBL/GenBank/DDBJ whole genome shotgun (WGS) entry which is preliminary data.</text>
</comment>
<dbReference type="Pfam" id="PF18085">
    <property type="entry name" value="Mak_N_cap"/>
    <property type="match status" value="1"/>
</dbReference>
<evidence type="ECO:0000313" key="9">
    <source>
        <dbReference type="Proteomes" id="UP000050867"/>
    </source>
</evidence>
<keyword evidence="4" id="KW-0067">ATP-binding</keyword>
<dbReference type="AlphaFoldDB" id="A0A0T6LXB9"/>
<keyword evidence="9" id="KW-1185">Reference proteome</keyword>
<dbReference type="InterPro" id="IPR040999">
    <property type="entry name" value="Mak_N_cap"/>
</dbReference>
<dbReference type="Proteomes" id="UP000050867">
    <property type="component" value="Unassembled WGS sequence"/>
</dbReference>
<evidence type="ECO:0000256" key="3">
    <source>
        <dbReference type="ARBA" id="ARBA00022777"/>
    </source>
</evidence>
<dbReference type="STRING" id="76728.AQ490_16625"/>
<proteinExistence type="predicted"/>
<organism evidence="8 9">
    <name type="scientific">Wenjunlia vitaminophila</name>
    <name type="common">Streptomyces vitaminophilus</name>
    <dbReference type="NCBI Taxonomy" id="76728"/>
    <lineage>
        <taxon>Bacteria</taxon>
        <taxon>Bacillati</taxon>
        <taxon>Actinomycetota</taxon>
        <taxon>Actinomycetes</taxon>
        <taxon>Kitasatosporales</taxon>
        <taxon>Streptomycetaceae</taxon>
        <taxon>Wenjunlia</taxon>
    </lineage>
</organism>
<evidence type="ECO:0000256" key="2">
    <source>
        <dbReference type="ARBA" id="ARBA00022741"/>
    </source>
</evidence>
<dbReference type="GO" id="GO:0005524">
    <property type="term" value="F:ATP binding"/>
    <property type="evidence" value="ECO:0007669"/>
    <property type="project" value="UniProtKB-KW"/>
</dbReference>
<dbReference type="EMBL" id="LLZU01000005">
    <property type="protein sequence ID" value="KRV50681.1"/>
    <property type="molecule type" value="Genomic_DNA"/>
</dbReference>
<evidence type="ECO:0000259" key="6">
    <source>
        <dbReference type="Pfam" id="PF18085"/>
    </source>
</evidence>
<evidence type="ECO:0000256" key="5">
    <source>
        <dbReference type="SAM" id="MobiDB-lite"/>
    </source>
</evidence>
<dbReference type="OrthoDB" id="3787729at2"/>
<evidence type="ECO:0000256" key="4">
    <source>
        <dbReference type="ARBA" id="ARBA00022840"/>
    </source>
</evidence>
<dbReference type="RefSeq" id="WP_018382099.1">
    <property type="nucleotide sequence ID" value="NZ_LLZU01000005.1"/>
</dbReference>
<evidence type="ECO:0000256" key="1">
    <source>
        <dbReference type="ARBA" id="ARBA00022679"/>
    </source>
</evidence>
<protein>
    <submittedName>
        <fullName evidence="8">1,4-alpha-glucan branching protein</fullName>
    </submittedName>
</protein>
<reference evidence="8 9" key="1">
    <citation type="submission" date="2015-10" db="EMBL/GenBank/DDBJ databases">
        <title>Draft genome sequence of pyrrolomycin-producing Streptomyces vitaminophilus.</title>
        <authorList>
            <person name="Graham D.E."/>
            <person name="Mahan K.M."/>
            <person name="Klingeman D.M."/>
            <person name="Hettich R.L."/>
            <person name="Parry R.J."/>
        </authorList>
    </citation>
    <scope>NUCLEOTIDE SEQUENCE [LARGE SCALE GENOMIC DNA]</scope>
    <source>
        <strain evidence="8 9">ATCC 31673</strain>
    </source>
</reference>
<evidence type="ECO:0000313" key="7">
    <source>
        <dbReference type="EMBL" id="KRV50670.1"/>
    </source>
</evidence>
<sequence length="232" mass="24236">MAVIQHTTLRPTKLELLASWLPARPWYRGAGQEPRLAKAGGFRIDDPDGAVGIEFMAVTDAHGDRAVTYQVPLSYRGAPLDGAEHALIGTSEHGVLGRRWIYDGTHDPVLVAQLFALLLGAAEPQDQNTSDTPDPSVTASFAAPGSTASIVPVDVSDGPHGTDLLVRAASRTDQDRAAGHLTLHISRVLEPHGDAPAPALGHVTAGWALPDGTTARGPYVVVRGAGSDGTTV</sequence>
<gene>
    <name evidence="7" type="ORF">AQ490_16625</name>
    <name evidence="8" type="ORF">AQ490_16690</name>
</gene>
<feature type="region of interest" description="Disordered" evidence="5">
    <location>
        <begin position="124"/>
        <end position="143"/>
    </location>
</feature>
<name>A0A0T6LXB9_WENVI</name>
<accession>A0A0T6LXB9</accession>
<keyword evidence="1" id="KW-0808">Transferase</keyword>
<feature type="compositionally biased region" description="Polar residues" evidence="5">
    <location>
        <begin position="125"/>
        <end position="139"/>
    </location>
</feature>
<dbReference type="GO" id="GO:0016301">
    <property type="term" value="F:kinase activity"/>
    <property type="evidence" value="ECO:0007669"/>
    <property type="project" value="UniProtKB-KW"/>
</dbReference>
<dbReference type="EMBL" id="LLZU01000005">
    <property type="protein sequence ID" value="KRV50670.1"/>
    <property type="molecule type" value="Genomic_DNA"/>
</dbReference>
<feature type="domain" description="Maltokinase N-terminal cap" evidence="6">
    <location>
        <begin position="20"/>
        <end position="107"/>
    </location>
</feature>
<evidence type="ECO:0000313" key="8">
    <source>
        <dbReference type="EMBL" id="KRV50681.1"/>
    </source>
</evidence>
<dbReference type="eggNOG" id="COG3281">
    <property type="taxonomic scope" value="Bacteria"/>
</dbReference>
<keyword evidence="3" id="KW-0418">Kinase</keyword>